<sequence>MAGYKSVSFDPDEAAAASDLASAASDAASKAIGYASGASNAASAASVKAAAASSKIAAQSSAWEAGGGIELGRRNAIINGGMDVWQRGTVTLTSPANNTYFLDRFVVVHSMGDGTFNLLQSAETPAVGFPFNYSLQLDCTAAESAVAAGERAAFRYKIEGFDFKRFEGETATLSFWVKAVKTGIYCVAFYNAAGNKAYVVEYTINSASTWEKKTATLTFNSGGTFLYTTGIGLYIEWIIMVGSNFHTTAEAWQSGNYLATSNQVNGLDSTDNNFWLTGVQLELGSVATPFEVRPFAQELDLASRYAQASSVKSVNGVIWVPFRTQMRAAPTVTPSAGSSGDITADGFTLTHNTAAALTYLATSEL</sequence>
<reference evidence="2" key="1">
    <citation type="submission" date="2020-03" db="EMBL/GenBank/DDBJ databases">
        <title>The deep terrestrial virosphere.</title>
        <authorList>
            <person name="Holmfeldt K."/>
            <person name="Nilsson E."/>
            <person name="Simone D."/>
            <person name="Lopez-Fernandez M."/>
            <person name="Wu X."/>
            <person name="de Brujin I."/>
            <person name="Lundin D."/>
            <person name="Andersson A."/>
            <person name="Bertilsson S."/>
            <person name="Dopson M."/>
        </authorList>
    </citation>
    <scope>NUCLEOTIDE SEQUENCE</scope>
    <source>
        <strain evidence="2">MM415A00290</strain>
        <strain evidence="1">MM415B00199</strain>
    </source>
</reference>
<accession>A0A6M3KMU0</accession>
<dbReference type="AlphaFoldDB" id="A0A6M3KMU0"/>
<name>A0A6M3KMU0_9ZZZZ</name>
<evidence type="ECO:0000313" key="1">
    <source>
        <dbReference type="EMBL" id="QJA67564.1"/>
    </source>
</evidence>
<proteinExistence type="predicted"/>
<gene>
    <name evidence="2" type="ORF">MM415A00290_0018</name>
    <name evidence="1" type="ORF">MM415B00199_0019</name>
</gene>
<organism evidence="2">
    <name type="scientific">viral metagenome</name>
    <dbReference type="NCBI Taxonomy" id="1070528"/>
    <lineage>
        <taxon>unclassified sequences</taxon>
        <taxon>metagenomes</taxon>
        <taxon>organismal metagenomes</taxon>
    </lineage>
</organism>
<protein>
    <submittedName>
        <fullName evidence="2">Uncharacterized protein</fullName>
    </submittedName>
</protein>
<dbReference type="EMBL" id="MT141573">
    <property type="protein sequence ID" value="QJA67564.1"/>
    <property type="molecule type" value="Genomic_DNA"/>
</dbReference>
<evidence type="ECO:0000313" key="2">
    <source>
        <dbReference type="EMBL" id="QJA83366.1"/>
    </source>
</evidence>
<dbReference type="EMBL" id="MT142509">
    <property type="protein sequence ID" value="QJA83366.1"/>
    <property type="molecule type" value="Genomic_DNA"/>
</dbReference>